<dbReference type="Proteomes" id="UP000017813">
    <property type="component" value="Unassembled WGS sequence"/>
</dbReference>
<comment type="caution">
    <text evidence="2">The sequence shown here is derived from an EMBL/GenBank/DDBJ whole genome shotgun (WGS) entry which is preliminary data.</text>
</comment>
<protein>
    <recommendedName>
        <fullName evidence="1">LUD domain-containing protein</fullName>
    </recommendedName>
</protein>
<dbReference type="InterPro" id="IPR024185">
    <property type="entry name" value="FTHF_cligase-like_sf"/>
</dbReference>
<feature type="domain" description="LUD" evidence="1">
    <location>
        <begin position="43"/>
        <end position="219"/>
    </location>
</feature>
<proteinExistence type="predicted"/>
<dbReference type="SUPFAM" id="SSF100950">
    <property type="entry name" value="NagB/RpiA/CoA transferase-like"/>
    <property type="match status" value="1"/>
</dbReference>
<dbReference type="HOGENOM" id="CLU_090664_1_2_4"/>
<dbReference type="eggNOG" id="COG1556">
    <property type="taxonomic scope" value="Bacteria"/>
</dbReference>
<dbReference type="RefSeq" id="WP_002642957.1">
    <property type="nucleotide sequence ID" value="NZ_CP019448.1"/>
</dbReference>
<dbReference type="Gene3D" id="3.40.50.10420">
    <property type="entry name" value="NagB/RpiA/CoA transferase-like"/>
    <property type="match status" value="1"/>
</dbReference>
<dbReference type="PANTHER" id="PTHR43682">
    <property type="entry name" value="LACTATE UTILIZATION PROTEIN C"/>
    <property type="match status" value="1"/>
</dbReference>
<sequence length="232" mass="25808">MSAARYNILNKLKAANATVLREPEVAEYYAEMTPTWESDVARLKHWAKTMRAVKTEIFWVTEKNWTDVLNQVIEQKNLQNILLPTQTESGKKAIKAVQAAGKAQVKHFDRVIEDWKDEFFADIQAGFTDVRCGIAHTGTVMLFPTPAEPRTQSLVPPVHIALFDASKMYDTFYAAMIGEKMAEDMPTNVVLVSGPSKTADIQLTLAYGAHGPKDMVILAILPKGVKAEDLAE</sequence>
<dbReference type="STRING" id="641147.HMPREF9021_02151"/>
<gene>
    <name evidence="2" type="ORF">HMPREF9021_02151</name>
</gene>
<evidence type="ECO:0000313" key="3">
    <source>
        <dbReference type="Proteomes" id="UP000017813"/>
    </source>
</evidence>
<dbReference type="InterPro" id="IPR003741">
    <property type="entry name" value="LUD_dom"/>
</dbReference>
<accession>V9H7G4</accession>
<evidence type="ECO:0000259" key="1">
    <source>
        <dbReference type="Pfam" id="PF02589"/>
    </source>
</evidence>
<name>V9H7G4_9NEIS</name>
<dbReference type="KEGG" id="smur:BWP33_03160"/>
<reference evidence="2 3" key="2">
    <citation type="submission" date="2011-10" db="EMBL/GenBank/DDBJ databases">
        <title>The Genome Sequence of Simonsiella muelleri ATCC 29453.</title>
        <authorList>
            <consortium name="The Broad Institute Genome Sequencing Platform"/>
            <consortium name="The Broad Institute Genome Sequencing Center for Infectious Disease"/>
            <person name="Earl A."/>
            <person name="Ward D."/>
            <person name="Feldgarden M."/>
            <person name="Gevers D."/>
            <person name="Izard J."/>
            <person name="Baranova O.V."/>
            <person name="Blanton J.M."/>
            <person name="Tanner A.C."/>
            <person name="Dewhirst F."/>
            <person name="Young S.K."/>
            <person name="Zeng Q."/>
            <person name="Gargeya S."/>
            <person name="Fitzgerald M."/>
            <person name="Haas B."/>
            <person name="Abouelleil A."/>
            <person name="Alvarado L."/>
            <person name="Arachchi H.M."/>
            <person name="Berlin A."/>
            <person name="Brown A."/>
            <person name="Chapman S.B."/>
            <person name="Chen Z."/>
            <person name="Dunbar C."/>
            <person name="Freedman E."/>
            <person name="Gearin G."/>
            <person name="Goldberg J."/>
            <person name="Griggs A."/>
            <person name="Gujja S."/>
            <person name="Heiman D."/>
            <person name="Howarth C."/>
            <person name="Larson L."/>
            <person name="Lui A."/>
            <person name="MacDonald P.J.P."/>
            <person name="Montmayeur A."/>
            <person name="Murphy C."/>
            <person name="Neiman D."/>
            <person name="Pearson M."/>
            <person name="Priest M."/>
            <person name="Roberts A."/>
            <person name="Saif S."/>
            <person name="Shea T."/>
            <person name="Shenoy N."/>
            <person name="Sisk P."/>
            <person name="Stolte C."/>
            <person name="Sykes S."/>
            <person name="Wortman J."/>
            <person name="Nusbaum C."/>
            <person name="Birren B."/>
        </authorList>
    </citation>
    <scope>NUCLEOTIDE SEQUENCE [LARGE SCALE GENOMIC DNA]</scope>
    <source>
        <strain evidence="2 3">ATCC 29453</strain>
    </source>
</reference>
<dbReference type="EMBL" id="ADCY02000061">
    <property type="protein sequence ID" value="EFG30012.1"/>
    <property type="molecule type" value="Genomic_DNA"/>
</dbReference>
<dbReference type="OrthoDB" id="9794157at2"/>
<dbReference type="PANTHER" id="PTHR43682:SF1">
    <property type="entry name" value="LACTATE UTILIZATION PROTEIN C"/>
    <property type="match status" value="1"/>
</dbReference>
<evidence type="ECO:0000313" key="2">
    <source>
        <dbReference type="EMBL" id="EFG30012.1"/>
    </source>
</evidence>
<keyword evidence="3" id="KW-1185">Reference proteome</keyword>
<organism evidence="2 3">
    <name type="scientific">Simonsiella muelleri ATCC 29453</name>
    <dbReference type="NCBI Taxonomy" id="641147"/>
    <lineage>
        <taxon>Bacteria</taxon>
        <taxon>Pseudomonadati</taxon>
        <taxon>Pseudomonadota</taxon>
        <taxon>Betaproteobacteria</taxon>
        <taxon>Neisseriales</taxon>
        <taxon>Neisseriaceae</taxon>
        <taxon>Simonsiella</taxon>
    </lineage>
</organism>
<dbReference type="InterPro" id="IPR037171">
    <property type="entry name" value="NagB/RpiA_transferase-like"/>
</dbReference>
<reference evidence="2 3" key="1">
    <citation type="submission" date="2010-03" db="EMBL/GenBank/DDBJ databases">
        <authorList>
            <consortium name="The Broad Institute Genome Sequencing Platform"/>
            <person name="Ward D."/>
            <person name="Earl A."/>
            <person name="Feldgarden M."/>
            <person name="Gevers D."/>
            <person name="Young S."/>
            <person name="Zeng Q."/>
            <person name="Koehrsen M."/>
            <person name="Alvarado L."/>
            <person name="Berlin A.M."/>
            <person name="Borenstein D."/>
            <person name="Chapman S.B."/>
            <person name="Chen Z."/>
            <person name="Engels R."/>
            <person name="Freedman E."/>
            <person name="Gellesch M."/>
            <person name="Goldberg J."/>
            <person name="Griggs A."/>
            <person name="Gujja S."/>
            <person name="Heilman E.R."/>
            <person name="Heiman D.I."/>
            <person name="Hepburn T.A."/>
            <person name="Howarth C."/>
            <person name="Jen D."/>
            <person name="Larson L."/>
            <person name="Mehta T."/>
            <person name="Park D."/>
            <person name="Pearson M."/>
            <person name="Richards J."/>
            <person name="Roberts A."/>
            <person name="Saif S."/>
            <person name="Shea T.D."/>
            <person name="Shenoy N."/>
            <person name="Sisk P."/>
            <person name="Stolte C."/>
            <person name="Sykes S.N."/>
            <person name="Walk T."/>
            <person name="White J."/>
            <person name="Yandava C."/>
            <person name="Izard J."/>
            <person name="Baranova O.V."/>
            <person name="Blanton J.M."/>
            <person name="Tanner A.C."/>
            <person name="Dewhirst F."/>
            <person name="Haas B."/>
            <person name="Nusbaum C."/>
            <person name="Birren B."/>
        </authorList>
    </citation>
    <scope>NUCLEOTIDE SEQUENCE [LARGE SCALE GENOMIC DNA]</scope>
    <source>
        <strain evidence="2 3">ATCC 29453</strain>
    </source>
</reference>
<dbReference type="Pfam" id="PF02589">
    <property type="entry name" value="LUD_dom"/>
    <property type="match status" value="1"/>
</dbReference>
<dbReference type="AlphaFoldDB" id="V9H7G4"/>